<dbReference type="EMBL" id="DTBE01000011">
    <property type="protein sequence ID" value="HGQ59182.1"/>
    <property type="molecule type" value="Genomic_DNA"/>
</dbReference>
<gene>
    <name evidence="1" type="ORF">ENU09_00430</name>
</gene>
<name>A0A7J3KF14_STAMA</name>
<dbReference type="SUPFAM" id="SSF52540">
    <property type="entry name" value="P-loop containing nucleoside triphosphate hydrolases"/>
    <property type="match status" value="1"/>
</dbReference>
<evidence type="ECO:0000313" key="1">
    <source>
        <dbReference type="EMBL" id="HGQ59182.1"/>
    </source>
</evidence>
<organism evidence="1">
    <name type="scientific">Staphylothermus marinus</name>
    <dbReference type="NCBI Taxonomy" id="2280"/>
    <lineage>
        <taxon>Archaea</taxon>
        <taxon>Thermoproteota</taxon>
        <taxon>Thermoprotei</taxon>
        <taxon>Desulfurococcales</taxon>
        <taxon>Desulfurococcaceae</taxon>
        <taxon>Staphylothermus</taxon>
    </lineage>
</organism>
<comment type="caution">
    <text evidence="1">The sequence shown here is derived from an EMBL/GenBank/DDBJ whole genome shotgun (WGS) entry which is preliminary data.</text>
</comment>
<sequence>MPVSIIGGRGSGKSVFVSLLINTAINYSTKMKYHFRVYMDPLTNKVIGEMLKSLKKSLWPPATLKGTVLEYVFSFGYSNVIQRALLQGLRTVGIPVSPGEFFDTITFKLIDIAGEDVEMLSKYLEEAKRVGGDISEHLPPALQYALNSDVLVFLIDSEKVTDDRSDKRYDEMINYDILMAQLYSFIAEYRQKYMKKETPLYPVFVLTKFDALDPKIMAGLGISPDVTSWVEKLSRDRNLRWSFFELFMKKFFRQSLSQIFGVALKGVKLEDAPMFISYVNTELNEDGILVPKVVKKAHAIEIMYSETEYEAFIDYFGKIAGKISDKKSSSEERYTDAIGIG</sequence>
<proteinExistence type="predicted"/>
<accession>A0A7J3KF14</accession>
<protein>
    <submittedName>
        <fullName evidence="1">Uncharacterized protein</fullName>
    </submittedName>
</protein>
<dbReference type="InterPro" id="IPR027417">
    <property type="entry name" value="P-loop_NTPase"/>
</dbReference>
<reference evidence="1" key="1">
    <citation type="journal article" date="2020" name="mSystems">
        <title>Genome- and Community-Level Interaction Insights into Carbon Utilization and Element Cycling Functions of Hydrothermarchaeota in Hydrothermal Sediment.</title>
        <authorList>
            <person name="Zhou Z."/>
            <person name="Liu Y."/>
            <person name="Xu W."/>
            <person name="Pan J."/>
            <person name="Luo Z.H."/>
            <person name="Li M."/>
        </authorList>
    </citation>
    <scope>NUCLEOTIDE SEQUENCE [LARGE SCALE GENOMIC DNA]</scope>
    <source>
        <strain evidence="1">SpSt-638</strain>
    </source>
</reference>
<dbReference type="AlphaFoldDB" id="A0A7J3KF14"/>